<accession>A0A381R508</accession>
<gene>
    <name evidence="1" type="ORF">METZ01_LOCUS37771</name>
</gene>
<sequence>MTQLSKLNNSNLFAELYSIVGRVATEFLPKTATKPVFDYPSFL</sequence>
<organism evidence="1">
    <name type="scientific">marine metagenome</name>
    <dbReference type="NCBI Taxonomy" id="408172"/>
    <lineage>
        <taxon>unclassified sequences</taxon>
        <taxon>metagenomes</taxon>
        <taxon>ecological metagenomes</taxon>
    </lineage>
</organism>
<evidence type="ECO:0000313" key="1">
    <source>
        <dbReference type="EMBL" id="SUZ84917.1"/>
    </source>
</evidence>
<proteinExistence type="predicted"/>
<name>A0A381R508_9ZZZZ</name>
<dbReference type="EMBL" id="UINC01001613">
    <property type="protein sequence ID" value="SUZ84917.1"/>
    <property type="molecule type" value="Genomic_DNA"/>
</dbReference>
<protein>
    <submittedName>
        <fullName evidence="1">Uncharacterized protein</fullName>
    </submittedName>
</protein>
<reference evidence="1" key="1">
    <citation type="submission" date="2018-05" db="EMBL/GenBank/DDBJ databases">
        <authorList>
            <person name="Lanie J.A."/>
            <person name="Ng W.-L."/>
            <person name="Kazmierczak K.M."/>
            <person name="Andrzejewski T.M."/>
            <person name="Davidsen T.M."/>
            <person name="Wayne K.J."/>
            <person name="Tettelin H."/>
            <person name="Glass J.I."/>
            <person name="Rusch D."/>
            <person name="Podicherti R."/>
            <person name="Tsui H.-C.T."/>
            <person name="Winkler M.E."/>
        </authorList>
    </citation>
    <scope>NUCLEOTIDE SEQUENCE</scope>
</reference>
<dbReference type="AlphaFoldDB" id="A0A381R508"/>